<evidence type="ECO:0000313" key="7">
    <source>
        <dbReference type="Proteomes" id="UP000604046"/>
    </source>
</evidence>
<sequence length="119" mass="13141">MQISNCHCNACHAATGHSYASWAAYPLSRTVLNVSSPLSVFRVNPASADRYFCGGCGCSVAMMYHLNSVWPEAHTVWLARHFAELTGNYDEVHIFNESDPTRPPAPSDLEPLPAEDFRV</sequence>
<evidence type="ECO:0000256" key="2">
    <source>
        <dbReference type="ARBA" id="ARBA00022723"/>
    </source>
</evidence>
<dbReference type="Gene3D" id="3.90.1590.10">
    <property type="entry name" value="glutathione-dependent formaldehyde- activating enzyme (gfa)"/>
    <property type="match status" value="1"/>
</dbReference>
<dbReference type="Pfam" id="PF04828">
    <property type="entry name" value="GFA"/>
    <property type="match status" value="1"/>
</dbReference>
<dbReference type="Proteomes" id="UP000604046">
    <property type="component" value="Unassembled WGS sequence"/>
</dbReference>
<dbReference type="GO" id="GO:0046872">
    <property type="term" value="F:metal ion binding"/>
    <property type="evidence" value="ECO:0007669"/>
    <property type="project" value="UniProtKB-KW"/>
</dbReference>
<keyword evidence="2" id="KW-0479">Metal-binding</keyword>
<comment type="caution">
    <text evidence="6">The sequence shown here is derived from an EMBL/GenBank/DDBJ whole genome shotgun (WGS) entry which is preliminary data.</text>
</comment>
<keyword evidence="7" id="KW-1185">Reference proteome</keyword>
<reference evidence="6" key="1">
    <citation type="submission" date="2021-02" db="EMBL/GenBank/DDBJ databases">
        <authorList>
            <person name="Dougan E. K."/>
            <person name="Rhodes N."/>
            <person name="Thang M."/>
            <person name="Chan C."/>
        </authorList>
    </citation>
    <scope>NUCLEOTIDE SEQUENCE</scope>
</reference>
<dbReference type="AlphaFoldDB" id="A0A812QFU1"/>
<accession>A0A812QFU1</accession>
<feature type="domain" description="CENP-V/GFA" evidence="5">
    <location>
        <begin position="1"/>
        <end position="118"/>
    </location>
</feature>
<dbReference type="GO" id="GO:0016846">
    <property type="term" value="F:carbon-sulfur lyase activity"/>
    <property type="evidence" value="ECO:0007669"/>
    <property type="project" value="InterPro"/>
</dbReference>
<evidence type="ECO:0000313" key="6">
    <source>
        <dbReference type="EMBL" id="CAE7369127.1"/>
    </source>
</evidence>
<proteinExistence type="inferred from homology"/>
<dbReference type="SUPFAM" id="SSF51316">
    <property type="entry name" value="Mss4-like"/>
    <property type="match status" value="1"/>
</dbReference>
<dbReference type="EMBL" id="CAJNDS010002200">
    <property type="protein sequence ID" value="CAE7369127.1"/>
    <property type="molecule type" value="Genomic_DNA"/>
</dbReference>
<evidence type="ECO:0000256" key="4">
    <source>
        <dbReference type="SAM" id="MobiDB-lite"/>
    </source>
</evidence>
<dbReference type="PROSITE" id="PS51891">
    <property type="entry name" value="CENP_V_GFA"/>
    <property type="match status" value="1"/>
</dbReference>
<organism evidence="6 7">
    <name type="scientific">Symbiodinium natans</name>
    <dbReference type="NCBI Taxonomy" id="878477"/>
    <lineage>
        <taxon>Eukaryota</taxon>
        <taxon>Sar</taxon>
        <taxon>Alveolata</taxon>
        <taxon>Dinophyceae</taxon>
        <taxon>Suessiales</taxon>
        <taxon>Symbiodiniaceae</taxon>
        <taxon>Symbiodinium</taxon>
    </lineage>
</organism>
<protein>
    <submittedName>
        <fullName evidence="6">GefF protein</fullName>
    </submittedName>
</protein>
<evidence type="ECO:0000259" key="5">
    <source>
        <dbReference type="PROSITE" id="PS51891"/>
    </source>
</evidence>
<dbReference type="OrthoDB" id="406047at2759"/>
<gene>
    <name evidence="6" type="primary">gefF</name>
    <name evidence="6" type="ORF">SNAT2548_LOCUS20106</name>
</gene>
<evidence type="ECO:0000256" key="3">
    <source>
        <dbReference type="ARBA" id="ARBA00022833"/>
    </source>
</evidence>
<comment type="similarity">
    <text evidence="1">Belongs to the Gfa family.</text>
</comment>
<name>A0A812QFU1_9DINO</name>
<feature type="region of interest" description="Disordered" evidence="4">
    <location>
        <begin position="96"/>
        <end position="119"/>
    </location>
</feature>
<dbReference type="InterPro" id="IPR011057">
    <property type="entry name" value="Mss4-like_sf"/>
</dbReference>
<evidence type="ECO:0000256" key="1">
    <source>
        <dbReference type="ARBA" id="ARBA00005495"/>
    </source>
</evidence>
<keyword evidence="3" id="KW-0862">Zinc</keyword>
<dbReference type="InterPro" id="IPR006913">
    <property type="entry name" value="CENP-V/GFA"/>
</dbReference>